<evidence type="ECO:0000313" key="1">
    <source>
        <dbReference type="EMBL" id="EST46748.1"/>
    </source>
</evidence>
<gene>
    <name evidence="1" type="ORF">SS50377_13206</name>
</gene>
<dbReference type="AlphaFoldDB" id="V6LR76"/>
<proteinExistence type="predicted"/>
<organism evidence="1">
    <name type="scientific">Spironucleus salmonicida</name>
    <dbReference type="NCBI Taxonomy" id="348837"/>
    <lineage>
        <taxon>Eukaryota</taxon>
        <taxon>Metamonada</taxon>
        <taxon>Diplomonadida</taxon>
        <taxon>Hexamitidae</taxon>
        <taxon>Hexamitinae</taxon>
        <taxon>Spironucleus</taxon>
    </lineage>
</organism>
<reference evidence="1" key="1">
    <citation type="journal article" date="2014" name="PLoS Genet.">
        <title>The Genome of Spironucleus salmonicida Highlights a Fish Pathogen Adapted to Fluctuating Environments.</title>
        <authorList>
            <person name="Xu F."/>
            <person name="Jerlstrom-Hultqvist J."/>
            <person name="Einarsson E."/>
            <person name="Astvaldsson A."/>
            <person name="Svard S.G."/>
            <person name="Andersson J.O."/>
        </authorList>
    </citation>
    <scope>NUCLEOTIDE SEQUENCE</scope>
</reference>
<accession>V6LR76</accession>
<dbReference type="EMBL" id="KI546065">
    <property type="protein sequence ID" value="EST46748.1"/>
    <property type="molecule type" value="Genomic_DNA"/>
</dbReference>
<name>V6LR76_9EUKA</name>
<protein>
    <submittedName>
        <fullName evidence="1">Uncharacterized protein</fullName>
    </submittedName>
</protein>
<sequence length="66" mass="7199">MLSRIGALVRAVATARAGKRWLQHTPKEMQVHVRRLAPDARFSAAHQAANLIDLQLSSLPIAADMA</sequence>